<feature type="region of interest" description="Disordered" evidence="1">
    <location>
        <begin position="1"/>
        <end position="29"/>
    </location>
</feature>
<reference evidence="3" key="1">
    <citation type="submission" date="2016-01" db="EMBL/GenBank/DDBJ databases">
        <title>Draft genome of Chromobacterium sp. F49.</title>
        <authorList>
            <person name="Hong K.W."/>
        </authorList>
    </citation>
    <scope>NUCLEOTIDE SEQUENCE [LARGE SCALE GENOMIC DNA]</scope>
    <source>
        <strain evidence="3">CN3</strain>
    </source>
</reference>
<dbReference type="RefSeq" id="WP_066694532.1">
    <property type="nucleotide sequence ID" value="NZ_LQQO01000063.1"/>
</dbReference>
<name>A0ABR5Y9H3_9SPHN</name>
<proteinExistence type="predicted"/>
<evidence type="ECO:0000256" key="1">
    <source>
        <dbReference type="SAM" id="MobiDB-lite"/>
    </source>
</evidence>
<organism evidence="2 3">
    <name type="scientific">Sphingomonas hankookensis</name>
    <dbReference type="NCBI Taxonomy" id="563996"/>
    <lineage>
        <taxon>Bacteria</taxon>
        <taxon>Pseudomonadati</taxon>
        <taxon>Pseudomonadota</taxon>
        <taxon>Alphaproteobacteria</taxon>
        <taxon>Sphingomonadales</taxon>
        <taxon>Sphingomonadaceae</taxon>
        <taxon>Sphingomonas</taxon>
    </lineage>
</organism>
<dbReference type="Proteomes" id="UP000076609">
    <property type="component" value="Unassembled WGS sequence"/>
</dbReference>
<feature type="region of interest" description="Disordered" evidence="1">
    <location>
        <begin position="74"/>
        <end position="96"/>
    </location>
</feature>
<accession>A0ABR5Y9H3</accession>
<comment type="caution">
    <text evidence="2">The sequence shown here is derived from an EMBL/GenBank/DDBJ whole genome shotgun (WGS) entry which is preliminary data.</text>
</comment>
<evidence type="ECO:0000313" key="3">
    <source>
        <dbReference type="Proteomes" id="UP000076609"/>
    </source>
</evidence>
<evidence type="ECO:0000313" key="2">
    <source>
        <dbReference type="EMBL" id="KZE08629.1"/>
    </source>
</evidence>
<feature type="compositionally biased region" description="Basic and acidic residues" evidence="1">
    <location>
        <begin position="8"/>
        <end position="21"/>
    </location>
</feature>
<protein>
    <submittedName>
        <fullName evidence="2">Uncharacterized protein</fullName>
    </submittedName>
</protein>
<dbReference type="EMBL" id="LQQO01000063">
    <property type="protein sequence ID" value="KZE08629.1"/>
    <property type="molecule type" value="Genomic_DNA"/>
</dbReference>
<sequence length="241" mass="25811">MDTGDTTDLARIEARRSEQKARGINGNGFGQSLGEAARVWMTPNVPNGGRTASHAIVKGRTLTREDGTKVQLGLEHQAQTWSTPPASDGEKGGPNMSFGAGRVPLPTQAAHWPTPNVGSENSMRGAGQDPAVRKAGGHQVNLKDAAEYFRPLAAIDLSLPHRPTPSGPKSSETRRRLNPLFVEWLMGWPEGLSGFDTAAMASYHSPQPSHGCGCMDCWLTQQRAMLSDLLTIDPPAQGLLL</sequence>
<gene>
    <name evidence="2" type="ORF">AVT10_08745</name>
</gene>
<keyword evidence="3" id="KW-1185">Reference proteome</keyword>